<evidence type="ECO:0000313" key="2">
    <source>
        <dbReference type="Proteomes" id="UP000887564"/>
    </source>
</evidence>
<keyword evidence="1" id="KW-0732">Signal</keyword>
<dbReference type="AlphaFoldDB" id="A0A914RS27"/>
<dbReference type="Proteomes" id="UP000887564">
    <property type="component" value="Unplaced"/>
</dbReference>
<sequence>MSLLIVSILLAMLYDSHANEICSLAFPKADTTLLLERIIENYAYEETFIDSSGISMTRKIITGSYPLVSRS</sequence>
<organism evidence="2 3">
    <name type="scientific">Parascaris equorum</name>
    <name type="common">Equine roundworm</name>
    <dbReference type="NCBI Taxonomy" id="6256"/>
    <lineage>
        <taxon>Eukaryota</taxon>
        <taxon>Metazoa</taxon>
        <taxon>Ecdysozoa</taxon>
        <taxon>Nematoda</taxon>
        <taxon>Chromadorea</taxon>
        <taxon>Rhabditida</taxon>
        <taxon>Spirurina</taxon>
        <taxon>Ascaridomorpha</taxon>
        <taxon>Ascaridoidea</taxon>
        <taxon>Ascarididae</taxon>
        <taxon>Parascaris</taxon>
    </lineage>
</organism>
<feature type="chain" id="PRO_5037068551" evidence="1">
    <location>
        <begin position="19"/>
        <end position="71"/>
    </location>
</feature>
<proteinExistence type="predicted"/>
<feature type="signal peptide" evidence="1">
    <location>
        <begin position="1"/>
        <end position="18"/>
    </location>
</feature>
<name>A0A914RS27_PAREQ</name>
<evidence type="ECO:0000256" key="1">
    <source>
        <dbReference type="SAM" id="SignalP"/>
    </source>
</evidence>
<protein>
    <submittedName>
        <fullName evidence="3">Uncharacterized protein</fullName>
    </submittedName>
</protein>
<evidence type="ECO:0000313" key="3">
    <source>
        <dbReference type="WBParaSite" id="PEQ_0000911301-mRNA-1"/>
    </source>
</evidence>
<accession>A0A914RS27</accession>
<reference evidence="3" key="1">
    <citation type="submission" date="2022-11" db="UniProtKB">
        <authorList>
            <consortium name="WormBaseParasite"/>
        </authorList>
    </citation>
    <scope>IDENTIFICATION</scope>
</reference>
<keyword evidence="2" id="KW-1185">Reference proteome</keyword>
<dbReference type="WBParaSite" id="PEQ_0000911301-mRNA-1">
    <property type="protein sequence ID" value="PEQ_0000911301-mRNA-1"/>
    <property type="gene ID" value="PEQ_0000911301"/>
</dbReference>